<evidence type="ECO:0000259" key="2">
    <source>
        <dbReference type="Pfam" id="PF02517"/>
    </source>
</evidence>
<accession>A0A432MJ02</accession>
<dbReference type="GO" id="GO:0006508">
    <property type="term" value="P:proteolysis"/>
    <property type="evidence" value="ECO:0007669"/>
    <property type="project" value="UniProtKB-KW"/>
</dbReference>
<feature type="transmembrane region" description="Helical" evidence="1">
    <location>
        <begin position="600"/>
        <end position="617"/>
    </location>
</feature>
<dbReference type="Pfam" id="PF02517">
    <property type="entry name" value="Rce1-like"/>
    <property type="match status" value="1"/>
</dbReference>
<dbReference type="GO" id="GO:0004175">
    <property type="term" value="F:endopeptidase activity"/>
    <property type="evidence" value="ECO:0007669"/>
    <property type="project" value="UniProtKB-ARBA"/>
</dbReference>
<dbReference type="GO" id="GO:0080120">
    <property type="term" value="P:CAAX-box protein maturation"/>
    <property type="evidence" value="ECO:0007669"/>
    <property type="project" value="UniProtKB-ARBA"/>
</dbReference>
<dbReference type="Proteomes" id="UP000280296">
    <property type="component" value="Unassembled WGS sequence"/>
</dbReference>
<dbReference type="GO" id="GO:0140359">
    <property type="term" value="F:ABC-type transporter activity"/>
    <property type="evidence" value="ECO:0007669"/>
    <property type="project" value="InterPro"/>
</dbReference>
<keyword evidence="1" id="KW-0812">Transmembrane</keyword>
<dbReference type="PANTHER" id="PTHR43471:SF3">
    <property type="entry name" value="ABC TRANSPORTER PERMEASE PROTEIN NATB"/>
    <property type="match status" value="1"/>
</dbReference>
<feature type="transmembrane region" description="Helical" evidence="1">
    <location>
        <begin position="515"/>
        <end position="535"/>
    </location>
</feature>
<feature type="transmembrane region" description="Helical" evidence="1">
    <location>
        <begin position="555"/>
        <end position="579"/>
    </location>
</feature>
<dbReference type="OrthoDB" id="5486437at2"/>
<protein>
    <submittedName>
        <fullName evidence="3">CPBP family intramembrane metalloprotease</fullName>
    </submittedName>
</protein>
<proteinExistence type="predicted"/>
<keyword evidence="3" id="KW-0378">Hydrolase</keyword>
<feature type="transmembrane region" description="Helical" evidence="1">
    <location>
        <begin position="312"/>
        <end position="338"/>
    </location>
</feature>
<dbReference type="EMBL" id="RYZH01000024">
    <property type="protein sequence ID" value="RUL87210.1"/>
    <property type="molecule type" value="Genomic_DNA"/>
</dbReference>
<comment type="caution">
    <text evidence="3">The sequence shown here is derived from an EMBL/GenBank/DDBJ whole genome shotgun (WGS) entry which is preliminary data.</text>
</comment>
<evidence type="ECO:0000256" key="1">
    <source>
        <dbReference type="SAM" id="Phobius"/>
    </source>
</evidence>
<keyword evidence="3" id="KW-0482">Metalloprotease</keyword>
<dbReference type="GO" id="GO:0008237">
    <property type="term" value="F:metallopeptidase activity"/>
    <property type="evidence" value="ECO:0007669"/>
    <property type="project" value="UniProtKB-KW"/>
</dbReference>
<evidence type="ECO:0000313" key="3">
    <source>
        <dbReference type="EMBL" id="RUL87210.1"/>
    </source>
</evidence>
<keyword evidence="1" id="KW-1133">Transmembrane helix</keyword>
<dbReference type="GO" id="GO:0005886">
    <property type="term" value="C:plasma membrane"/>
    <property type="evidence" value="ECO:0007669"/>
    <property type="project" value="UniProtKB-SubCell"/>
</dbReference>
<dbReference type="PANTHER" id="PTHR43471">
    <property type="entry name" value="ABC TRANSPORTER PERMEASE"/>
    <property type="match status" value="1"/>
</dbReference>
<feature type="transmembrane region" description="Helical" evidence="1">
    <location>
        <begin position="481"/>
        <end position="503"/>
    </location>
</feature>
<dbReference type="RefSeq" id="WP_126725921.1">
    <property type="nucleotide sequence ID" value="NZ_RYZH01000024.1"/>
</dbReference>
<dbReference type="Pfam" id="PF12679">
    <property type="entry name" value="ABC2_membrane_2"/>
    <property type="match status" value="1"/>
</dbReference>
<reference evidence="3 4" key="2">
    <citation type="submission" date="2019-01" db="EMBL/GenBank/DDBJ databases">
        <title>Tautonia sociabilis, a novel thermotolerant planctomycete of Isosphaeraceae family, isolated from a 4000 m deep subterranean habitat.</title>
        <authorList>
            <person name="Kovaleva O.L."/>
            <person name="Elcheninov A.G."/>
            <person name="Van Heerden E."/>
            <person name="Toshchakov S.V."/>
            <person name="Novikov A."/>
            <person name="Bonch-Osmolovskaya E.A."/>
            <person name="Kublanov I.V."/>
        </authorList>
    </citation>
    <scope>NUCLEOTIDE SEQUENCE [LARGE SCALE GENOMIC DNA]</scope>
    <source>
        <strain evidence="3 4">GM2012</strain>
    </source>
</reference>
<keyword evidence="3" id="KW-0645">Protease</keyword>
<feature type="transmembrane region" description="Helical" evidence="1">
    <location>
        <begin position="456"/>
        <end position="475"/>
    </location>
</feature>
<feature type="transmembrane region" description="Helical" evidence="1">
    <location>
        <begin position="647"/>
        <end position="669"/>
    </location>
</feature>
<feature type="domain" description="CAAX prenyl protease 2/Lysostaphin resistance protein A-like" evidence="2">
    <location>
        <begin position="566"/>
        <end position="656"/>
    </location>
</feature>
<feature type="transmembrane region" description="Helical" evidence="1">
    <location>
        <begin position="214"/>
        <end position="236"/>
    </location>
</feature>
<organism evidence="3 4">
    <name type="scientific">Tautonia sociabilis</name>
    <dbReference type="NCBI Taxonomy" id="2080755"/>
    <lineage>
        <taxon>Bacteria</taxon>
        <taxon>Pseudomonadati</taxon>
        <taxon>Planctomycetota</taxon>
        <taxon>Planctomycetia</taxon>
        <taxon>Isosphaerales</taxon>
        <taxon>Isosphaeraceae</taxon>
        <taxon>Tautonia</taxon>
    </lineage>
</organism>
<keyword evidence="4" id="KW-1185">Reference proteome</keyword>
<dbReference type="InterPro" id="IPR003675">
    <property type="entry name" value="Rce1/LyrA-like_dom"/>
</dbReference>
<feature type="transmembrane region" description="Helical" evidence="1">
    <location>
        <begin position="350"/>
        <end position="367"/>
    </location>
</feature>
<dbReference type="NCBIfam" id="NF041647">
    <property type="entry name" value="ABC_perm_CPBP"/>
    <property type="match status" value="1"/>
</dbReference>
<keyword evidence="1" id="KW-0472">Membrane</keyword>
<feature type="transmembrane region" description="Helical" evidence="1">
    <location>
        <begin position="21"/>
        <end position="42"/>
    </location>
</feature>
<evidence type="ECO:0000313" key="4">
    <source>
        <dbReference type="Proteomes" id="UP000280296"/>
    </source>
</evidence>
<gene>
    <name evidence="3" type="ORF">TsocGM_13370</name>
</gene>
<name>A0A432MJ02_9BACT</name>
<dbReference type="AlphaFoldDB" id="A0A432MJ02"/>
<reference evidence="3 4" key="1">
    <citation type="submission" date="2018-12" db="EMBL/GenBank/DDBJ databases">
        <authorList>
            <person name="Toschakov S.V."/>
        </authorList>
    </citation>
    <scope>NUCLEOTIDE SEQUENCE [LARGE SCALE GENOMIC DNA]</scope>
    <source>
        <strain evidence="3 4">GM2012</strain>
    </source>
</reference>
<feature type="transmembrane region" description="Helical" evidence="1">
    <location>
        <begin position="399"/>
        <end position="419"/>
    </location>
</feature>
<sequence>MRWSRIRLIFGRELRDQLRDRRTIFMIFVLPVLLYPILGFTVKTLAEAFDNTVRRVVVVGAEYLPDEPPLLTEGEGGFLRFDPGLFDGGGSPPLLIEPVPPGGRWDDPQQQLAALRNGEADVIVDIPAEVRGQITRLERPTFKIAYLRSDEQSLATYQVVEDVIARWQDAIVARRLAADEKPAEYVAPVEVEAVDLARQVLGSSASGVSVWARLFPFLLVMMALTGAFYPAVDLCAGEKERGTMETLLISPALRSEIVVGKFLTVMAASAGTALLNLASMGLTMAVLGPQLAAGAAGPGSPMDELAPPSPIALAWIVVLLIPLSGFFSAVCLALAVLARSMKEGQYYMTPLYLISLPLIFLTLMPGVDLNPFYSLVPITGVSLLLKKLILEQYVEARPYFLPVLLSTIVYGLIALRWAVGQFRTEQVLFREAERFDLGSWVRHLVRDRGPVPSGGQAVACFAIILALSWYTSILLTRTDPLVALALGQLVFILVPPTAMALVLTSSPRRTLRLRWPGWAPILLATGLAATLNPLTAELRPVVTDLFPIPPAVEQALEALQAAIPNLATAVLLIAVIPAICEEVAFRGYILSGLETAHSRGVAIVLSAFLFAFLHVLISLFQQFFNAALLGLVLGWMALKTRSLFPSIAFHLTNNALAVLGPSLSVGWLYRDQTLFLYRWPIVAFGAVASIGLLAVLDRIGQTKADDPVAADLPADQLAGASAAGPE</sequence>
<feature type="transmembrane region" description="Helical" evidence="1">
    <location>
        <begin position="675"/>
        <end position="696"/>
    </location>
</feature>